<feature type="compositionally biased region" description="Low complexity" evidence="3">
    <location>
        <begin position="395"/>
        <end position="410"/>
    </location>
</feature>
<dbReference type="OrthoDB" id="2014828at2759"/>
<evidence type="ECO:0000313" key="8">
    <source>
        <dbReference type="Proteomes" id="UP000554482"/>
    </source>
</evidence>
<dbReference type="AlphaFoldDB" id="A0A7J6X8S9"/>
<dbReference type="EMBL" id="JABWDY010003061">
    <property type="protein sequence ID" value="KAF5206191.1"/>
    <property type="molecule type" value="Genomic_DNA"/>
</dbReference>
<protein>
    <submittedName>
        <fullName evidence="7">Lectin-related protein</fullName>
    </submittedName>
</protein>
<dbReference type="Proteomes" id="UP000554482">
    <property type="component" value="Unassembled WGS sequence"/>
</dbReference>
<dbReference type="InterPro" id="IPR019825">
    <property type="entry name" value="Lectin_legB_Mn/Ca_BS"/>
</dbReference>
<dbReference type="PANTHER" id="PTHR32401">
    <property type="entry name" value="CONCANAVALIN A-LIKE LECTIN FAMILY PROTEIN"/>
    <property type="match status" value="1"/>
</dbReference>
<dbReference type="InterPro" id="IPR001220">
    <property type="entry name" value="Legume_lectin_dom"/>
</dbReference>
<feature type="transmembrane region" description="Helical" evidence="4">
    <location>
        <begin position="274"/>
        <end position="298"/>
    </location>
</feature>
<gene>
    <name evidence="7" type="ORF">FRX31_004220</name>
</gene>
<feature type="signal peptide" evidence="5">
    <location>
        <begin position="1"/>
        <end position="28"/>
    </location>
</feature>
<proteinExistence type="inferred from homology"/>
<feature type="region of interest" description="Disordered" evidence="3">
    <location>
        <begin position="395"/>
        <end position="419"/>
    </location>
</feature>
<dbReference type="SUPFAM" id="SSF49899">
    <property type="entry name" value="Concanavalin A-like lectins/glucanases"/>
    <property type="match status" value="1"/>
</dbReference>
<name>A0A7J6X8S9_THATH</name>
<dbReference type="InterPro" id="IPR000985">
    <property type="entry name" value="Lectin_LegA_CS"/>
</dbReference>
<dbReference type="FunFam" id="2.60.120.200:FF:000103">
    <property type="entry name" value="L-type lectin-domain containing receptor kinase IX.1"/>
    <property type="match status" value="1"/>
</dbReference>
<evidence type="ECO:0000259" key="6">
    <source>
        <dbReference type="Pfam" id="PF00139"/>
    </source>
</evidence>
<keyword evidence="4" id="KW-1133">Transmembrane helix</keyword>
<dbReference type="Gene3D" id="2.60.120.200">
    <property type="match status" value="1"/>
</dbReference>
<keyword evidence="4" id="KW-0472">Membrane</keyword>
<dbReference type="Pfam" id="PF00139">
    <property type="entry name" value="Lectin_legB"/>
    <property type="match status" value="1"/>
</dbReference>
<dbReference type="InterPro" id="IPR013320">
    <property type="entry name" value="ConA-like_dom_sf"/>
</dbReference>
<comment type="caution">
    <text evidence="7">The sequence shown here is derived from an EMBL/GenBank/DDBJ whole genome shotgun (WGS) entry which is preliminary data.</text>
</comment>
<dbReference type="PROSITE" id="PS00308">
    <property type="entry name" value="LECTIN_LEGUME_ALPHA"/>
    <property type="match status" value="1"/>
</dbReference>
<keyword evidence="5" id="KW-0732">Signal</keyword>
<sequence>MTPQYLSSFSPIGLISIFLLLLLPYAYSVSFNFSEFQPNTPNILYRGDAFSSGGVLQLTKNQRDGLLTQSVGRAFFSEPVQLWDSRSNRLTDFETHFSFIIRAVDLSMFGDGLSFYLAPFPSDVPANSTGGFLGLFSEQSAFNSNANQVVAVEFDSLMNWWDPSANHVGINVNSIVSVANVTWNSSIKDGREANAWVSYNSSTKLLSAFLTYAENPVNSGNSTLSHEIDLREVLPERVCVGFSASTGEWIEIHNILSWEFQSSLEITNEKGKNIGLVTGIVVGACFFCCVLGVVGFVWRKKRNAQTIEEIIYDQSMDDEFEKGKGPKRFSYNELVINVLNFEAPLPNLPSKLPTPIYYAPPMQLCKFFYESSDGLPNSHRDRSQCSCSSCSTYNSSKLDISSSSTSPSKSLMGAYNVGR</sequence>
<dbReference type="PROSITE" id="PS00307">
    <property type="entry name" value="LECTIN_LEGUME_BETA"/>
    <property type="match status" value="1"/>
</dbReference>
<organism evidence="7 8">
    <name type="scientific">Thalictrum thalictroides</name>
    <name type="common">Rue-anemone</name>
    <name type="synonym">Anemone thalictroides</name>
    <dbReference type="NCBI Taxonomy" id="46969"/>
    <lineage>
        <taxon>Eukaryota</taxon>
        <taxon>Viridiplantae</taxon>
        <taxon>Streptophyta</taxon>
        <taxon>Embryophyta</taxon>
        <taxon>Tracheophyta</taxon>
        <taxon>Spermatophyta</taxon>
        <taxon>Magnoliopsida</taxon>
        <taxon>Ranunculales</taxon>
        <taxon>Ranunculaceae</taxon>
        <taxon>Thalictroideae</taxon>
        <taxon>Thalictrum</taxon>
    </lineage>
</organism>
<dbReference type="PANTHER" id="PTHR32401:SF47">
    <property type="entry name" value="LEGUME LECTIN DOMAIN-CONTAINING PROTEIN"/>
    <property type="match status" value="1"/>
</dbReference>
<keyword evidence="4" id="KW-0812">Transmembrane</keyword>
<keyword evidence="2" id="KW-0430">Lectin</keyword>
<dbReference type="CDD" id="cd06899">
    <property type="entry name" value="lectin_legume_LecRK_Arcelin_ConA"/>
    <property type="match status" value="1"/>
</dbReference>
<keyword evidence="8" id="KW-1185">Reference proteome</keyword>
<evidence type="ECO:0000313" key="7">
    <source>
        <dbReference type="EMBL" id="KAF5206191.1"/>
    </source>
</evidence>
<dbReference type="InterPro" id="IPR050258">
    <property type="entry name" value="Leguminous_Lectin"/>
</dbReference>
<evidence type="ECO:0000256" key="5">
    <source>
        <dbReference type="SAM" id="SignalP"/>
    </source>
</evidence>
<comment type="similarity">
    <text evidence="1">Belongs to the leguminous lectin family.</text>
</comment>
<feature type="chain" id="PRO_5029459861" evidence="5">
    <location>
        <begin position="29"/>
        <end position="419"/>
    </location>
</feature>
<evidence type="ECO:0000256" key="1">
    <source>
        <dbReference type="ARBA" id="ARBA00007606"/>
    </source>
</evidence>
<accession>A0A7J6X8S9</accession>
<dbReference type="GO" id="GO:0030246">
    <property type="term" value="F:carbohydrate binding"/>
    <property type="evidence" value="ECO:0007669"/>
    <property type="project" value="UniProtKB-KW"/>
</dbReference>
<evidence type="ECO:0000256" key="3">
    <source>
        <dbReference type="SAM" id="MobiDB-lite"/>
    </source>
</evidence>
<feature type="domain" description="Legume lectin" evidence="6">
    <location>
        <begin position="28"/>
        <end position="270"/>
    </location>
</feature>
<reference evidence="7 8" key="1">
    <citation type="submission" date="2020-06" db="EMBL/GenBank/DDBJ databases">
        <title>Transcriptomic and genomic resources for Thalictrum thalictroides and T. hernandezii: Facilitating candidate gene discovery in an emerging model plant lineage.</title>
        <authorList>
            <person name="Arias T."/>
            <person name="Riano-Pachon D.M."/>
            <person name="Di Stilio V.S."/>
        </authorList>
    </citation>
    <scope>NUCLEOTIDE SEQUENCE [LARGE SCALE GENOMIC DNA]</scope>
    <source>
        <strain evidence="8">cv. WT478/WT964</strain>
        <tissue evidence="7">Leaves</tissue>
    </source>
</reference>
<evidence type="ECO:0000256" key="2">
    <source>
        <dbReference type="ARBA" id="ARBA00022734"/>
    </source>
</evidence>
<evidence type="ECO:0000256" key="4">
    <source>
        <dbReference type="SAM" id="Phobius"/>
    </source>
</evidence>